<evidence type="ECO:0000256" key="2">
    <source>
        <dbReference type="SAM" id="Phobius"/>
    </source>
</evidence>
<dbReference type="EMBL" id="BLZA01000007">
    <property type="protein sequence ID" value="GHJ84433.1"/>
    <property type="molecule type" value="Genomic_DNA"/>
</dbReference>
<feature type="compositionally biased region" description="Basic and acidic residues" evidence="1">
    <location>
        <begin position="30"/>
        <end position="59"/>
    </location>
</feature>
<keyword evidence="2" id="KW-0472">Membrane</keyword>
<protein>
    <submittedName>
        <fullName evidence="3">Uncharacterized protein</fullName>
    </submittedName>
</protein>
<reference evidence="3" key="1">
    <citation type="submission" date="2020-07" db="EMBL/GenBank/DDBJ databases">
        <title>Draft Genome Sequence of a Deep-Sea Yeast, Naganishia (Cryptococcus) liquefaciens strain N6.</title>
        <authorList>
            <person name="Han Y.W."/>
            <person name="Kajitani R."/>
            <person name="Morimoto H."/>
            <person name="Parhat M."/>
            <person name="Tsubouchi H."/>
            <person name="Bakenova O."/>
            <person name="Ogata M."/>
            <person name="Argunhan B."/>
            <person name="Aoki R."/>
            <person name="Kajiwara S."/>
            <person name="Itoh T."/>
            <person name="Iwasaki H."/>
        </authorList>
    </citation>
    <scope>NUCLEOTIDE SEQUENCE</scope>
    <source>
        <strain evidence="3">N6</strain>
    </source>
</reference>
<keyword evidence="2" id="KW-1133">Transmembrane helix</keyword>
<keyword evidence="4" id="KW-1185">Reference proteome</keyword>
<feature type="transmembrane region" description="Helical" evidence="2">
    <location>
        <begin position="6"/>
        <end position="25"/>
    </location>
</feature>
<organism evidence="3 4">
    <name type="scientific">Naganishia liquefaciens</name>
    <dbReference type="NCBI Taxonomy" id="104408"/>
    <lineage>
        <taxon>Eukaryota</taxon>
        <taxon>Fungi</taxon>
        <taxon>Dikarya</taxon>
        <taxon>Basidiomycota</taxon>
        <taxon>Agaricomycotina</taxon>
        <taxon>Tremellomycetes</taxon>
        <taxon>Filobasidiales</taxon>
        <taxon>Filobasidiaceae</taxon>
        <taxon>Naganishia</taxon>
    </lineage>
</organism>
<evidence type="ECO:0000313" key="3">
    <source>
        <dbReference type="EMBL" id="GHJ84433.1"/>
    </source>
</evidence>
<evidence type="ECO:0000256" key="1">
    <source>
        <dbReference type="SAM" id="MobiDB-lite"/>
    </source>
</evidence>
<feature type="region of interest" description="Disordered" evidence="1">
    <location>
        <begin position="30"/>
        <end position="83"/>
    </location>
</feature>
<accession>A0A8H3TNT3</accession>
<dbReference type="OrthoDB" id="2559326at2759"/>
<evidence type="ECO:0000313" key="4">
    <source>
        <dbReference type="Proteomes" id="UP000620104"/>
    </source>
</evidence>
<feature type="compositionally biased region" description="Polar residues" evidence="1">
    <location>
        <begin position="63"/>
        <end position="77"/>
    </location>
</feature>
<dbReference type="Proteomes" id="UP000620104">
    <property type="component" value="Unassembled WGS sequence"/>
</dbReference>
<comment type="caution">
    <text evidence="3">The sequence shown here is derived from an EMBL/GenBank/DDBJ whole genome shotgun (WGS) entry which is preliminary data.</text>
</comment>
<dbReference type="Pfam" id="PF15932">
    <property type="entry name" value="DUF4748"/>
    <property type="match status" value="1"/>
</dbReference>
<keyword evidence="2" id="KW-0812">Transmembrane</keyword>
<dbReference type="AlphaFoldDB" id="A0A8H3TNT3"/>
<gene>
    <name evidence="3" type="ORF">NliqN6_0835</name>
</gene>
<name>A0A8H3TNT3_9TREE</name>
<proteinExistence type="predicted"/>
<sequence>MNRPGSVAYGWGVLLVAGLGSYIWAKGHVEERRKAEKNGTRPREVRTWQERVSDAEKAAESAVNGTPKQKAQAQQEILGTGAR</sequence>
<dbReference type="InterPro" id="IPR031833">
    <property type="entry name" value="DUF4748"/>
</dbReference>